<evidence type="ECO:0000313" key="4">
    <source>
        <dbReference type="Proteomes" id="UP000182769"/>
    </source>
</evidence>
<feature type="coiled-coil region" evidence="1">
    <location>
        <begin position="448"/>
        <end position="475"/>
    </location>
</feature>
<proteinExistence type="predicted"/>
<accession>A0A0K6IS92</accession>
<dbReference type="OrthoDB" id="174137at2"/>
<keyword evidence="1" id="KW-0175">Coiled coil</keyword>
<evidence type="ECO:0000256" key="2">
    <source>
        <dbReference type="SAM" id="MobiDB-lite"/>
    </source>
</evidence>
<evidence type="ECO:0000313" key="3">
    <source>
        <dbReference type="EMBL" id="CUB05968.1"/>
    </source>
</evidence>
<dbReference type="STRING" id="1137284.GCA_001418205_03293"/>
<keyword evidence="4" id="KW-1185">Reference proteome</keyword>
<dbReference type="GO" id="GO:0000731">
    <property type="term" value="P:DNA synthesis involved in DNA repair"/>
    <property type="evidence" value="ECO:0007669"/>
    <property type="project" value="TreeGrafter"/>
</dbReference>
<dbReference type="PANTHER" id="PTHR32182:SF0">
    <property type="entry name" value="DNA REPLICATION AND REPAIR PROTEIN RECF"/>
    <property type="match status" value="1"/>
</dbReference>
<dbReference type="AlphaFoldDB" id="A0A0K6IS92"/>
<dbReference type="Pfam" id="PF13555">
    <property type="entry name" value="AAA_29"/>
    <property type="match status" value="1"/>
</dbReference>
<keyword evidence="3" id="KW-0378">Hydrolase</keyword>
<feature type="coiled-coil region" evidence="1">
    <location>
        <begin position="691"/>
        <end position="754"/>
    </location>
</feature>
<dbReference type="EMBL" id="CYHG01000014">
    <property type="protein sequence ID" value="CUB05968.1"/>
    <property type="molecule type" value="Genomic_DNA"/>
</dbReference>
<dbReference type="InterPro" id="IPR027417">
    <property type="entry name" value="P-loop_NTPase"/>
</dbReference>
<evidence type="ECO:0000256" key="1">
    <source>
        <dbReference type="SAM" id="Coils"/>
    </source>
</evidence>
<dbReference type="SUPFAM" id="SSF52540">
    <property type="entry name" value="P-loop containing nucleoside triphosphate hydrolases"/>
    <property type="match status" value="1"/>
</dbReference>
<organism evidence="3 4">
    <name type="scientific">Marinomonas fungiae</name>
    <dbReference type="NCBI Taxonomy" id="1137284"/>
    <lineage>
        <taxon>Bacteria</taxon>
        <taxon>Pseudomonadati</taxon>
        <taxon>Pseudomonadota</taxon>
        <taxon>Gammaproteobacteria</taxon>
        <taxon>Oceanospirillales</taxon>
        <taxon>Oceanospirillaceae</taxon>
        <taxon>Marinomonas</taxon>
    </lineage>
</organism>
<dbReference type="GO" id="GO:0004527">
    <property type="term" value="F:exonuclease activity"/>
    <property type="evidence" value="ECO:0007669"/>
    <property type="project" value="UniProtKB-KW"/>
</dbReference>
<sequence length="1149" mass="129729">MKKLNRIVLVNWYLLGAEEINIRGNTAIIGPTGSGKSSLLDAIQTVLTGASKRHLNYNASANDGKASGRSIRSYILGMIDSGQASEKVTGVQTRQDAICYLALVFEDSNTGKESTVGLCLSASLATPEEDILGRFVLSNYGVRREDFIEVLGEKQYQAKPWQEVREAMKKVCLDPFIKSGSASATQYMNRYLEELSPSAEHLITLDSFLKNFKNALKFVPIASPTRFVQDFVLAEQPLQVGAYQKSLLEYRQLEAKTQEVAKRIDDLKAIQVECDKKHQQEQTVVNYQWIATEARFDQLGSKQDEIQDQYENFKEREEEIDEEIVAQANLLKQLQTQLVRLEQQYEHSDVGLKLQQLEQNKKLLTLEGQEDRKLVIQAHQVLQLLGALQAFEDVLSQDIRNLITEAQGLAGSIDSSGNILGSAKAVSRLLSSINNLLDEGKGALFQQRTQLNRNILNLKDECRQLEADVKSLKGGTTPLSPNVKRLIELLDHANIKATPLSHLAEVTDHKWQDAIEGYLGSQREALIVEPDDAEEAIRIFRAHRRQLMGCRVIDTTQTRLWLNRGDNNSVLRFIRCNNDHAQAYLNRRLGGIKPVETERELLREDSAMTADGMLKLSGTISTIRFLPHMMVGINTEGMRQSREAQLQQLSGELMDYMKTDQRLEQADSMLGRIMASNQFDPQSLQDAGIANTRVAQDLADVEAQIAALQQRDDTDLQERIESLKERISGIELERKKLDRERQQIAEQYGSLNTQKTQLSEALSALDEERTRITSNPLFNAEYASERYDLLENSMVNGGAIYKEAISRSEKAMEKVKMFDQKVRKEVADHYAKYHNSSLDDDIQLDYLESKFEEFEHYVTHQINVLNDTELAKYAKRAELARREAEETFRSDYVSKLKDSLDQVALIIKELNHSLKRRPFNHEVYQFRYYPNGDMKDILDLVAKFSSMDQANVGGLFDPEQTGDPEHAKAIALIQELITDDEKQKDLADYRKFYNFEVDILDLEGQKKTTLSQRIQTGSGGEHQIPFYLAIAAALSTTYRLHETMEGDIVGGFSLAMFDEAFNKIDMAKTSTCMGFMRDIGLQVIAAAPDDKRAVMAANMDTIISVWREGGAVSIDVAYPQQRGQALLSGDHELDNDGPQQNLTETAEAE</sequence>
<dbReference type="Pfam" id="PF13558">
    <property type="entry name" value="SbcC_Walker_B"/>
    <property type="match status" value="1"/>
</dbReference>
<dbReference type="PANTHER" id="PTHR32182">
    <property type="entry name" value="DNA REPLICATION AND REPAIR PROTEIN RECF"/>
    <property type="match status" value="1"/>
</dbReference>
<gene>
    <name evidence="3" type="ORF">Ga0061065_11422</name>
</gene>
<protein>
    <submittedName>
        <fullName evidence="3">Putative exonuclease SbcCD, C subunit/P-loop containing region of AAA domain/SMC proteins Flexible Hinge Domain</fullName>
    </submittedName>
</protein>
<keyword evidence="3" id="KW-0269">Exonuclease</keyword>
<dbReference type="GO" id="GO:0006302">
    <property type="term" value="P:double-strand break repair"/>
    <property type="evidence" value="ECO:0007669"/>
    <property type="project" value="TreeGrafter"/>
</dbReference>
<reference evidence="4" key="1">
    <citation type="submission" date="2015-08" db="EMBL/GenBank/DDBJ databases">
        <authorList>
            <person name="Varghese N."/>
        </authorList>
    </citation>
    <scope>NUCLEOTIDE SEQUENCE [LARGE SCALE GENOMIC DNA]</scope>
    <source>
        <strain evidence="4">JCM 18476</strain>
    </source>
</reference>
<feature type="region of interest" description="Disordered" evidence="2">
    <location>
        <begin position="1128"/>
        <end position="1149"/>
    </location>
</feature>
<feature type="coiled-coil region" evidence="1">
    <location>
        <begin position="296"/>
        <end position="344"/>
    </location>
</feature>
<keyword evidence="3" id="KW-0540">Nuclease</keyword>
<dbReference type="Proteomes" id="UP000182769">
    <property type="component" value="Unassembled WGS sequence"/>
</dbReference>
<dbReference type="RefSeq" id="WP_055464318.1">
    <property type="nucleotide sequence ID" value="NZ_CYHG01000014.1"/>
</dbReference>
<feature type="compositionally biased region" description="Polar residues" evidence="2">
    <location>
        <begin position="1137"/>
        <end position="1149"/>
    </location>
</feature>
<name>A0A0K6IS92_9GAMM</name>
<dbReference type="Gene3D" id="3.40.50.300">
    <property type="entry name" value="P-loop containing nucleotide triphosphate hydrolases"/>
    <property type="match status" value="1"/>
</dbReference>